<evidence type="ECO:0000313" key="1">
    <source>
        <dbReference type="EMBL" id="KAG9439720.1"/>
    </source>
</evidence>
<dbReference type="Pfam" id="PF02622">
    <property type="entry name" value="DUF179"/>
    <property type="match status" value="1"/>
</dbReference>
<dbReference type="Pfam" id="PF12643">
    <property type="entry name" value="MazG-like"/>
    <property type="match status" value="1"/>
</dbReference>
<dbReference type="EMBL" id="JAINDJ010000008">
    <property type="protein sequence ID" value="KAG9439720.1"/>
    <property type="molecule type" value="Genomic_DNA"/>
</dbReference>
<reference evidence="1 2" key="1">
    <citation type="submission" date="2021-07" db="EMBL/GenBank/DDBJ databases">
        <title>The Aristolochia fimbriata genome: insights into angiosperm evolution, floral development and chemical biosynthesis.</title>
        <authorList>
            <person name="Jiao Y."/>
        </authorList>
    </citation>
    <scope>NUCLEOTIDE SEQUENCE [LARGE SCALE GENOMIC DNA]</scope>
    <source>
        <strain evidence="1">IBCAS-2021</strain>
        <tissue evidence="1">Leaf</tissue>
    </source>
</reference>
<dbReference type="GO" id="GO:0009143">
    <property type="term" value="P:nucleoside triphosphate catabolic process"/>
    <property type="evidence" value="ECO:0007669"/>
    <property type="project" value="InterPro"/>
</dbReference>
<dbReference type="PANTHER" id="PTHR31984">
    <property type="entry name" value="TRANSPORTER, PUTATIVE (DUF179)-RELATED"/>
    <property type="match status" value="1"/>
</dbReference>
<keyword evidence="2" id="KW-1185">Reference proteome</keyword>
<organism evidence="1 2">
    <name type="scientific">Aristolochia fimbriata</name>
    <name type="common">White veined hardy Dutchman's pipe vine</name>
    <dbReference type="NCBI Taxonomy" id="158543"/>
    <lineage>
        <taxon>Eukaryota</taxon>
        <taxon>Viridiplantae</taxon>
        <taxon>Streptophyta</taxon>
        <taxon>Embryophyta</taxon>
        <taxon>Tracheophyta</taxon>
        <taxon>Spermatophyta</taxon>
        <taxon>Magnoliopsida</taxon>
        <taxon>Magnoliidae</taxon>
        <taxon>Piperales</taxon>
        <taxon>Aristolochiaceae</taxon>
        <taxon>Aristolochia</taxon>
    </lineage>
</organism>
<proteinExistence type="predicted"/>
<dbReference type="SUPFAM" id="SSF101386">
    <property type="entry name" value="all-alpha NTP pyrophosphatases"/>
    <property type="match status" value="1"/>
</dbReference>
<dbReference type="GO" id="GO:0047429">
    <property type="term" value="F:nucleoside triphosphate diphosphatase activity"/>
    <property type="evidence" value="ECO:0007669"/>
    <property type="project" value="InterPro"/>
</dbReference>
<sequence>MATVTVEACYQLTSKTMAAAAALDRLCSPLKTNGARALSFPKRNFVTSCTSRSRLPSLVTSCCLPNSWSARDESGVEAALMVESDWRSFRARLVAGEQALRRDSQPPRVTLAKKWAHPIHEPERGCVLVATDKLDGVHIFEKTVILLLSAGPVLGFSGIILNRPSLMSIKETRSTALDVQGIFSDRPLFFGGPLEEGLFLVGPKEAADEEEEVGKSEVFEEVMKGLYYGGRESVGCAAEMVKRNVVGTGDFRFFDGYCGWERDQLKEEIRAGYWSVVACSPSVIALDNNVGNGRLWEDILGLVGEKKVDKDSISRNRVQMIQSLEIIQINNVLLLQVGGEGGVAKGPTMNKKCSKEMESSYQFPLRAKDVSLLELRDLLAEFAKAREWDQFHSPRNLLLALVGEVGELSEIFQWKGEVARGLPNWTMSDKEHLGEELSDVLLYLVRLADVCGLDLGQAALTKLVKNAVKYPIMKPSSAMEK</sequence>
<protein>
    <submittedName>
        <fullName evidence="1">Uncharacterized protein</fullName>
    </submittedName>
</protein>
<dbReference type="Gene3D" id="3.40.1740.10">
    <property type="entry name" value="VC0467-like"/>
    <property type="match status" value="1"/>
</dbReference>
<dbReference type="AlphaFoldDB" id="A0AAV7DUS8"/>
<name>A0AAV7DUS8_ARIFI</name>
<dbReference type="Proteomes" id="UP000825729">
    <property type="component" value="Unassembled WGS sequence"/>
</dbReference>
<dbReference type="CDD" id="cd11537">
    <property type="entry name" value="NTP-PPase_RS21-C6_like"/>
    <property type="match status" value="1"/>
</dbReference>
<dbReference type="PANTHER" id="PTHR31984:SF1">
    <property type="entry name" value="OS10G0330400 PROTEIN"/>
    <property type="match status" value="1"/>
</dbReference>
<dbReference type="Gene3D" id="1.10.287.1080">
    <property type="entry name" value="MazG-like"/>
    <property type="match status" value="1"/>
</dbReference>
<gene>
    <name evidence="1" type="ORF">H6P81_019885</name>
</gene>
<comment type="caution">
    <text evidence="1">The sequence shown here is derived from an EMBL/GenBank/DDBJ whole genome shotgun (WGS) entry which is preliminary data.</text>
</comment>
<accession>A0AAV7DUS8</accession>
<evidence type="ECO:0000313" key="2">
    <source>
        <dbReference type="Proteomes" id="UP000825729"/>
    </source>
</evidence>
<dbReference type="InterPro" id="IPR003774">
    <property type="entry name" value="AlgH-like"/>
</dbReference>
<dbReference type="InterPro" id="IPR025984">
    <property type="entry name" value="DCTPP"/>
</dbReference>
<dbReference type="SUPFAM" id="SSF143456">
    <property type="entry name" value="VC0467-like"/>
    <property type="match status" value="1"/>
</dbReference>